<feature type="transmembrane region" description="Helical" evidence="2">
    <location>
        <begin position="346"/>
        <end position="363"/>
    </location>
</feature>
<keyword evidence="2" id="KW-0812">Transmembrane</keyword>
<feature type="transmembrane region" description="Helical" evidence="2">
    <location>
        <begin position="421"/>
        <end position="443"/>
    </location>
</feature>
<reference evidence="3 4" key="1">
    <citation type="submission" date="2018-03" db="EMBL/GenBank/DDBJ databases">
        <title>Aquarubrobacter algicola gen. nov., sp. nov., a novel actinobacterium isolated from shallow eutrophic lake during the end of cyanobacterial harmful algal blooms.</title>
        <authorList>
            <person name="Chun S.J."/>
        </authorList>
    </citation>
    <scope>NUCLEOTIDE SEQUENCE [LARGE SCALE GENOMIC DNA]</scope>
    <source>
        <strain evidence="3 4">Seoho-28</strain>
    </source>
</reference>
<gene>
    <name evidence="3" type="ORF">C7Y72_10740</name>
</gene>
<evidence type="ECO:0000313" key="4">
    <source>
        <dbReference type="Proteomes" id="UP000240739"/>
    </source>
</evidence>
<keyword evidence="2" id="KW-0472">Membrane</keyword>
<feature type="transmembrane region" description="Helical" evidence="2">
    <location>
        <begin position="368"/>
        <end position="390"/>
    </location>
</feature>
<name>A0A2T4UNI5_9ACTN</name>
<feature type="transmembrane region" description="Helical" evidence="2">
    <location>
        <begin position="472"/>
        <end position="499"/>
    </location>
</feature>
<feature type="compositionally biased region" description="Basic residues" evidence="1">
    <location>
        <begin position="121"/>
        <end position="130"/>
    </location>
</feature>
<feature type="compositionally biased region" description="Basic residues" evidence="1">
    <location>
        <begin position="63"/>
        <end position="77"/>
    </location>
</feature>
<comment type="caution">
    <text evidence="3">The sequence shown here is derived from an EMBL/GenBank/DDBJ whole genome shotgun (WGS) entry which is preliminary data.</text>
</comment>
<feature type="compositionally biased region" description="Basic residues" evidence="1">
    <location>
        <begin position="93"/>
        <end position="104"/>
    </location>
</feature>
<feature type="region of interest" description="Disordered" evidence="1">
    <location>
        <begin position="1"/>
        <end position="206"/>
    </location>
</feature>
<feature type="compositionally biased region" description="Basic and acidic residues" evidence="1">
    <location>
        <begin position="110"/>
        <end position="120"/>
    </location>
</feature>
<dbReference type="PANTHER" id="PTHR41771:SF1">
    <property type="entry name" value="MEMBRANE PROTEIN"/>
    <property type="match status" value="1"/>
</dbReference>
<dbReference type="Proteomes" id="UP000240739">
    <property type="component" value="Unassembled WGS sequence"/>
</dbReference>
<keyword evidence="4" id="KW-1185">Reference proteome</keyword>
<keyword evidence="2" id="KW-1133">Transmembrane helix</keyword>
<dbReference type="AlphaFoldDB" id="A0A2T4UNI5"/>
<dbReference type="PANTHER" id="PTHR41771">
    <property type="entry name" value="MEMBRANE PROTEIN-RELATED"/>
    <property type="match status" value="1"/>
</dbReference>
<protein>
    <recommendedName>
        <fullName evidence="5">YibE/F family protein</fullName>
    </recommendedName>
</protein>
<dbReference type="EMBL" id="PYYB01000001">
    <property type="protein sequence ID" value="PTL60800.1"/>
    <property type="molecule type" value="Genomic_DNA"/>
</dbReference>
<feature type="transmembrane region" description="Helical" evidence="2">
    <location>
        <begin position="396"/>
        <end position="414"/>
    </location>
</feature>
<dbReference type="InterPro" id="IPR012507">
    <property type="entry name" value="YibE_F"/>
</dbReference>
<organism evidence="3 4">
    <name type="scientific">Paraconexibacter algicola</name>
    <dbReference type="NCBI Taxonomy" id="2133960"/>
    <lineage>
        <taxon>Bacteria</taxon>
        <taxon>Bacillati</taxon>
        <taxon>Actinomycetota</taxon>
        <taxon>Thermoleophilia</taxon>
        <taxon>Solirubrobacterales</taxon>
        <taxon>Paraconexibacteraceae</taxon>
        <taxon>Paraconexibacter</taxon>
    </lineage>
</organism>
<evidence type="ECO:0008006" key="5">
    <source>
        <dbReference type="Google" id="ProtNLM"/>
    </source>
</evidence>
<feature type="transmembrane region" description="Helical" evidence="2">
    <location>
        <begin position="565"/>
        <end position="589"/>
    </location>
</feature>
<evidence type="ECO:0000313" key="3">
    <source>
        <dbReference type="EMBL" id="PTL60800.1"/>
    </source>
</evidence>
<feature type="compositionally biased region" description="Basic residues" evidence="1">
    <location>
        <begin position="140"/>
        <end position="168"/>
    </location>
</feature>
<feature type="compositionally biased region" description="Basic and acidic residues" evidence="1">
    <location>
        <begin position="78"/>
        <end position="92"/>
    </location>
</feature>
<sequence length="607" mass="64131">MHGADRAARLRRPARRARRPRHAAAHRRDHLRGRRVPPVRGPSRDRQRPRGPLPAQRELPLGRARRARRLLPRARARAARDDDGRHPADRARAPRRAVRRRRRPGGAALVRHDRQGEARPHRVRRDARHRPAGEPAPQPRRARARRAARRTRPGRAHARRPHPPGRRHAAPDGPRRRAAPRDLPGPDPGDRRRAHRHAQSRRDPPVIARLRRALDARAEALRALWAIPAGRLALTAVGVIAAATALGLFVLWPGDGAVAGSSPGADARGAEVVAVGTDGCRPELGPGCRTLRIELDGRASTATFAGDALTPLPEPGARIRVVPAVPVGAGEGATPPWVFLDYDRRAPLLLLSLLFAVVIVVLARRRGLLALIGLGASLALLATFVVPAILDGRPPIAVALVGALAILLVTLALAHGASSMTLAAIIGSACTLVLTALLATLAVDAVQLTGLVSEQAFVLRVASDGEIEPQGLLLAGMVIGALGVLDDVTVSQASVVAALRRAAPSMPARTLYAEALRVGRDHLAATVNTLALAYAGAALPILLVFSTVGTSLGDAVNREIVAQEVTALLVGSIGLACAVPLTTAVAVALARRVPTELLGDAHAGHAH</sequence>
<feature type="transmembrane region" description="Helical" evidence="2">
    <location>
        <begin position="523"/>
        <end position="545"/>
    </location>
</feature>
<evidence type="ECO:0000256" key="1">
    <source>
        <dbReference type="SAM" id="MobiDB-lite"/>
    </source>
</evidence>
<proteinExistence type="predicted"/>
<feature type="transmembrane region" description="Helical" evidence="2">
    <location>
        <begin position="232"/>
        <end position="252"/>
    </location>
</feature>
<feature type="compositionally biased region" description="Basic residues" evidence="1">
    <location>
        <begin position="9"/>
        <end position="37"/>
    </location>
</feature>
<accession>A0A2T4UNI5</accession>
<dbReference type="Pfam" id="PF07907">
    <property type="entry name" value="YibE_F"/>
    <property type="match status" value="1"/>
</dbReference>
<evidence type="ECO:0000256" key="2">
    <source>
        <dbReference type="SAM" id="Phobius"/>
    </source>
</evidence>